<gene>
    <name evidence="1" type="ORF">ACFSW8_08040</name>
</gene>
<evidence type="ECO:0000313" key="2">
    <source>
        <dbReference type="Proteomes" id="UP001597389"/>
    </source>
</evidence>
<dbReference type="Pfam" id="PF12669">
    <property type="entry name" value="FeoB_associated"/>
    <property type="match status" value="1"/>
</dbReference>
<comment type="caution">
    <text evidence="1">The sequence shown here is derived from an EMBL/GenBank/DDBJ whole genome shotgun (WGS) entry which is preliminary data.</text>
</comment>
<evidence type="ECO:0000313" key="1">
    <source>
        <dbReference type="EMBL" id="MFD2158842.1"/>
    </source>
</evidence>
<dbReference type="RefSeq" id="WP_377089325.1">
    <property type="nucleotide sequence ID" value="NZ_JBHSJL010000014.1"/>
</dbReference>
<dbReference type="EMBL" id="JBHUJB010000034">
    <property type="protein sequence ID" value="MFD2158842.1"/>
    <property type="molecule type" value="Genomic_DNA"/>
</dbReference>
<dbReference type="Proteomes" id="UP001597389">
    <property type="component" value="Unassembled WGS sequence"/>
</dbReference>
<proteinExistence type="predicted"/>
<name>A0ABW4ZB46_9BACT</name>
<evidence type="ECO:0008006" key="3">
    <source>
        <dbReference type="Google" id="ProtNLM"/>
    </source>
</evidence>
<reference evidence="2" key="1">
    <citation type="journal article" date="2019" name="Int. J. Syst. Evol. Microbiol.">
        <title>The Global Catalogue of Microorganisms (GCM) 10K type strain sequencing project: providing services to taxonomists for standard genome sequencing and annotation.</title>
        <authorList>
            <consortium name="The Broad Institute Genomics Platform"/>
            <consortium name="The Broad Institute Genome Sequencing Center for Infectious Disease"/>
            <person name="Wu L."/>
            <person name="Ma J."/>
        </authorList>
    </citation>
    <scope>NUCLEOTIDE SEQUENCE [LARGE SCALE GENOMIC DNA]</scope>
    <source>
        <strain evidence="2">CCUG 57942</strain>
    </source>
</reference>
<sequence length="66" mass="7199">MPSTQTILALSFVAAALLFLAWKIYRSLKSSACCGSCGCNLMSDKAKKKMLKKRKQAATRKTASLK</sequence>
<protein>
    <recommendedName>
        <fullName evidence="3">FeoB-associated Cys-rich membrane protein</fullName>
    </recommendedName>
</protein>
<keyword evidence="2" id="KW-1185">Reference proteome</keyword>
<accession>A0ABW4ZB46</accession>
<organism evidence="1 2">
    <name type="scientific">Rubritalea tangerina</name>
    <dbReference type="NCBI Taxonomy" id="430798"/>
    <lineage>
        <taxon>Bacteria</taxon>
        <taxon>Pseudomonadati</taxon>
        <taxon>Verrucomicrobiota</taxon>
        <taxon>Verrucomicrobiia</taxon>
        <taxon>Verrucomicrobiales</taxon>
        <taxon>Rubritaleaceae</taxon>
        <taxon>Rubritalea</taxon>
    </lineage>
</organism>